<evidence type="ECO:0000313" key="1">
    <source>
        <dbReference type="EMBL" id="CAK9315696.1"/>
    </source>
</evidence>
<sequence length="105" mass="12418">MKVGDDFLFRRICLRRLRYASHKLAAITYFVPGACDDNDFRRKSPFTSARSFFPLFTFTDFRVCDGNFHLTFTDYQSLISSIRRVIHLLVQPTQLPKRLKFALIY</sequence>
<gene>
    <name evidence="1" type="ORF">CITCOLO1_LOCUS7507</name>
</gene>
<organism evidence="1 2">
    <name type="scientific">Citrullus colocynthis</name>
    <name type="common">colocynth</name>
    <dbReference type="NCBI Taxonomy" id="252529"/>
    <lineage>
        <taxon>Eukaryota</taxon>
        <taxon>Viridiplantae</taxon>
        <taxon>Streptophyta</taxon>
        <taxon>Embryophyta</taxon>
        <taxon>Tracheophyta</taxon>
        <taxon>Spermatophyta</taxon>
        <taxon>Magnoliopsida</taxon>
        <taxon>eudicotyledons</taxon>
        <taxon>Gunneridae</taxon>
        <taxon>Pentapetalae</taxon>
        <taxon>rosids</taxon>
        <taxon>fabids</taxon>
        <taxon>Cucurbitales</taxon>
        <taxon>Cucurbitaceae</taxon>
        <taxon>Benincaseae</taxon>
        <taxon>Citrullus</taxon>
    </lineage>
</organism>
<name>A0ABP0Y979_9ROSI</name>
<protein>
    <submittedName>
        <fullName evidence="1">Uncharacterized protein</fullName>
    </submittedName>
</protein>
<dbReference type="EMBL" id="OZ021736">
    <property type="protein sequence ID" value="CAK9315696.1"/>
    <property type="molecule type" value="Genomic_DNA"/>
</dbReference>
<evidence type="ECO:0000313" key="2">
    <source>
        <dbReference type="Proteomes" id="UP001642487"/>
    </source>
</evidence>
<dbReference type="Proteomes" id="UP001642487">
    <property type="component" value="Chromosome 2"/>
</dbReference>
<keyword evidence="2" id="KW-1185">Reference proteome</keyword>
<proteinExistence type="predicted"/>
<accession>A0ABP0Y979</accession>
<reference evidence="1 2" key="1">
    <citation type="submission" date="2024-03" db="EMBL/GenBank/DDBJ databases">
        <authorList>
            <person name="Gkanogiannis A."/>
            <person name="Becerra Lopez-Lavalle L."/>
        </authorList>
    </citation>
    <scope>NUCLEOTIDE SEQUENCE [LARGE SCALE GENOMIC DNA]</scope>
</reference>